<dbReference type="RefSeq" id="WP_120086569.1">
    <property type="nucleotide sequence ID" value="NZ_QMDW01000046.1"/>
</dbReference>
<protein>
    <submittedName>
        <fullName evidence="1">Uncharacterized protein</fullName>
    </submittedName>
</protein>
<sequence length="139" mass="15708">MGKTVAIRDELAEQYDQESDEVGLSRSDYARRCIEIGRLVFRSNGKVDIDRLRELTEGEIVSADSDLETSEGDLGDAVLRNLSTDKDQSLSAEELREMVFGTEEEQRDEIKNTLQQLREAGMIEVLVGDEYIKAEDCDE</sequence>
<evidence type="ECO:0000313" key="1">
    <source>
        <dbReference type="EMBL" id="RJX47491.1"/>
    </source>
</evidence>
<reference evidence="1 2" key="1">
    <citation type="submission" date="2018-06" db="EMBL/GenBank/DDBJ databases">
        <title>Halonotius sp. F13-13 a new haloarchaeeon isolated from a solar saltern from Isla Cristina, Huelva, Spain.</title>
        <authorList>
            <person name="Duran-Viseras A."/>
            <person name="Sanchez-Porro C."/>
            <person name="Ventosa A."/>
        </authorList>
    </citation>
    <scope>NUCLEOTIDE SEQUENCE [LARGE SCALE GENOMIC DNA]</scope>
    <source>
        <strain evidence="1 2">CECT 7525</strain>
    </source>
</reference>
<dbReference type="Proteomes" id="UP000281564">
    <property type="component" value="Unassembled WGS sequence"/>
</dbReference>
<comment type="caution">
    <text evidence="1">The sequence shown here is derived from an EMBL/GenBank/DDBJ whole genome shotgun (WGS) entry which is preliminary data.</text>
</comment>
<proteinExistence type="predicted"/>
<dbReference type="OrthoDB" id="351011at2157"/>
<gene>
    <name evidence="1" type="ORF">DP106_14795</name>
</gene>
<accession>A0A3A6QAT7</accession>
<evidence type="ECO:0000313" key="2">
    <source>
        <dbReference type="Proteomes" id="UP000281564"/>
    </source>
</evidence>
<organism evidence="1 2">
    <name type="scientific">Halonotius pteroides</name>
    <dbReference type="NCBI Taxonomy" id="268735"/>
    <lineage>
        <taxon>Archaea</taxon>
        <taxon>Methanobacteriati</taxon>
        <taxon>Methanobacteriota</taxon>
        <taxon>Stenosarchaea group</taxon>
        <taxon>Halobacteria</taxon>
        <taxon>Halobacteriales</taxon>
        <taxon>Haloferacaceae</taxon>
        <taxon>Halonotius</taxon>
    </lineage>
</organism>
<dbReference type="AlphaFoldDB" id="A0A3A6QAT7"/>
<dbReference type="EMBL" id="QMDW01000046">
    <property type="protein sequence ID" value="RJX47491.1"/>
    <property type="molecule type" value="Genomic_DNA"/>
</dbReference>
<name>A0A3A6QAT7_9EURY</name>
<keyword evidence="2" id="KW-1185">Reference proteome</keyword>